<dbReference type="InterPro" id="IPR001525">
    <property type="entry name" value="C5_MeTfrase"/>
</dbReference>
<evidence type="ECO:0000256" key="5">
    <source>
        <dbReference type="ARBA" id="ARBA00047422"/>
    </source>
</evidence>
<dbReference type="PROSITE" id="PS00094">
    <property type="entry name" value="C5_MTASE_1"/>
    <property type="match status" value="1"/>
</dbReference>
<name>A0A2V4N0I7_9RHOB</name>
<comment type="catalytic activity">
    <reaction evidence="5 8">
        <text>a 2'-deoxycytidine in DNA + S-adenosyl-L-methionine = a 5-methyl-2'-deoxycytidine in DNA + S-adenosyl-L-homocysteine + H(+)</text>
        <dbReference type="Rhea" id="RHEA:13681"/>
        <dbReference type="Rhea" id="RHEA-COMP:11369"/>
        <dbReference type="Rhea" id="RHEA-COMP:11370"/>
        <dbReference type="ChEBI" id="CHEBI:15378"/>
        <dbReference type="ChEBI" id="CHEBI:57856"/>
        <dbReference type="ChEBI" id="CHEBI:59789"/>
        <dbReference type="ChEBI" id="CHEBI:85452"/>
        <dbReference type="ChEBI" id="CHEBI:85454"/>
        <dbReference type="EC" id="2.1.1.37"/>
    </reaction>
</comment>
<evidence type="ECO:0000256" key="7">
    <source>
        <dbReference type="RuleBase" id="RU000416"/>
    </source>
</evidence>
<accession>A0A2V4N0I7</accession>
<dbReference type="PRINTS" id="PR00105">
    <property type="entry name" value="C5METTRFRASE"/>
</dbReference>
<dbReference type="InterPro" id="IPR050390">
    <property type="entry name" value="C5-Methyltransferase"/>
</dbReference>
<evidence type="ECO:0000256" key="4">
    <source>
        <dbReference type="ARBA" id="ARBA00022747"/>
    </source>
</evidence>
<dbReference type="PROSITE" id="PS51679">
    <property type="entry name" value="SAM_MT_C5"/>
    <property type="match status" value="1"/>
</dbReference>
<dbReference type="OrthoDB" id="9813719at2"/>
<sequence length="354" mass="39118">MKAKSTPEPQKKLTAVDLFSGAGGLTLGLKQAGFNVLAGVEKEKIPAATYRLNHSDVHCFENDIREVGAAALLKTIGLKRGELDLLAGCPPCQGFSTLRTRKKSNAVADDRNDLLFEFLRIVEAVSPKAIMMENVPALAQDNRMKTFLKRISVLGYKVGRKNVRVEDASEYGVPQRRYRMILLASKIGQVEGAEKSETITVRKCLDAVRLAPVGEAGDPLHDHFPNRAPHVEEIIRNIPKDGGSRTSLPEHLVLDCHKNKKSGFRDVYGRMSWDKVSPTMTGGCGNPSKGRYLHPEEDRAISLREAALFQTFPADYRFDLTEGRGKVALMIGNALPPEFIRRHAIQIAKSLAYC</sequence>
<dbReference type="NCBIfam" id="TIGR00675">
    <property type="entry name" value="dcm"/>
    <property type="match status" value="1"/>
</dbReference>
<dbReference type="GO" id="GO:0003677">
    <property type="term" value="F:DNA binding"/>
    <property type="evidence" value="ECO:0007669"/>
    <property type="project" value="TreeGrafter"/>
</dbReference>
<comment type="caution">
    <text evidence="9">The sequence shown here is derived from an EMBL/GenBank/DDBJ whole genome shotgun (WGS) entry which is preliminary data.</text>
</comment>
<gene>
    <name evidence="9" type="ORF">DI396_10870</name>
</gene>
<dbReference type="InterPro" id="IPR029063">
    <property type="entry name" value="SAM-dependent_MTases_sf"/>
</dbReference>
<dbReference type="EC" id="2.1.1.37" evidence="8"/>
<dbReference type="Pfam" id="PF00145">
    <property type="entry name" value="DNA_methylase"/>
    <property type="match status" value="1"/>
</dbReference>
<dbReference type="Gene3D" id="3.40.50.150">
    <property type="entry name" value="Vaccinia Virus protein VP39"/>
    <property type="match status" value="1"/>
</dbReference>
<evidence type="ECO:0000256" key="1">
    <source>
        <dbReference type="ARBA" id="ARBA00022603"/>
    </source>
</evidence>
<evidence type="ECO:0000256" key="6">
    <source>
        <dbReference type="PROSITE-ProRule" id="PRU01016"/>
    </source>
</evidence>
<keyword evidence="2 6" id="KW-0808">Transferase</keyword>
<dbReference type="GO" id="GO:0032259">
    <property type="term" value="P:methylation"/>
    <property type="evidence" value="ECO:0007669"/>
    <property type="project" value="UniProtKB-KW"/>
</dbReference>
<protein>
    <recommendedName>
        <fullName evidence="8">Cytosine-specific methyltransferase</fullName>
        <ecNumber evidence="8">2.1.1.37</ecNumber>
    </recommendedName>
</protein>
<dbReference type="RefSeq" id="WP_110796236.1">
    <property type="nucleotide sequence ID" value="NZ_KZ826485.1"/>
</dbReference>
<organism evidence="9 10">
    <name type="scientific">Litorivita pollutaquae</name>
    <dbReference type="NCBI Taxonomy" id="2200892"/>
    <lineage>
        <taxon>Bacteria</taxon>
        <taxon>Pseudomonadati</taxon>
        <taxon>Pseudomonadota</taxon>
        <taxon>Alphaproteobacteria</taxon>
        <taxon>Rhodobacterales</taxon>
        <taxon>Paracoccaceae</taxon>
        <taxon>Litorivita</taxon>
    </lineage>
</organism>
<reference evidence="9 10" key="1">
    <citation type="submission" date="2018-05" db="EMBL/GenBank/DDBJ databases">
        <title>Oceanovita maritima gen. nov., sp. nov., a marine bacterium in the family Rhodobacteraceae isolated from surface seawater of Lundu port Xiamen, China.</title>
        <authorList>
            <person name="Hetharua B.H."/>
            <person name="Min D."/>
            <person name="Liao H."/>
            <person name="Tian Y."/>
        </authorList>
    </citation>
    <scope>NUCLEOTIDE SEQUENCE [LARGE SCALE GENOMIC DNA]</scope>
    <source>
        <strain evidence="9 10">FSX-11</strain>
    </source>
</reference>
<keyword evidence="4" id="KW-0680">Restriction system</keyword>
<proteinExistence type="inferred from homology"/>
<comment type="similarity">
    <text evidence="6 7">Belongs to the class I-like SAM-binding methyltransferase superfamily. C5-methyltransferase family.</text>
</comment>
<evidence type="ECO:0000313" key="10">
    <source>
        <dbReference type="Proteomes" id="UP000248012"/>
    </source>
</evidence>
<dbReference type="GO" id="GO:0003886">
    <property type="term" value="F:DNA (cytosine-5-)-methyltransferase activity"/>
    <property type="evidence" value="ECO:0007669"/>
    <property type="project" value="UniProtKB-EC"/>
</dbReference>
<keyword evidence="3 6" id="KW-0949">S-adenosyl-L-methionine</keyword>
<dbReference type="Proteomes" id="UP000248012">
    <property type="component" value="Unassembled WGS sequence"/>
</dbReference>
<evidence type="ECO:0000313" key="9">
    <source>
        <dbReference type="EMBL" id="PYC47452.1"/>
    </source>
</evidence>
<dbReference type="SUPFAM" id="SSF53335">
    <property type="entry name" value="S-adenosyl-L-methionine-dependent methyltransferases"/>
    <property type="match status" value="1"/>
</dbReference>
<keyword evidence="10" id="KW-1185">Reference proteome</keyword>
<dbReference type="GO" id="GO:0009307">
    <property type="term" value="P:DNA restriction-modification system"/>
    <property type="evidence" value="ECO:0007669"/>
    <property type="project" value="UniProtKB-KW"/>
</dbReference>
<dbReference type="AlphaFoldDB" id="A0A2V4N0I7"/>
<feature type="active site" evidence="6">
    <location>
        <position position="92"/>
    </location>
</feature>
<dbReference type="GO" id="GO:0044027">
    <property type="term" value="P:negative regulation of gene expression via chromosomal CpG island methylation"/>
    <property type="evidence" value="ECO:0007669"/>
    <property type="project" value="TreeGrafter"/>
</dbReference>
<dbReference type="Gene3D" id="3.90.120.10">
    <property type="entry name" value="DNA Methylase, subunit A, domain 2"/>
    <property type="match status" value="1"/>
</dbReference>
<dbReference type="EMBL" id="QFVT01000006">
    <property type="protein sequence ID" value="PYC47452.1"/>
    <property type="molecule type" value="Genomic_DNA"/>
</dbReference>
<evidence type="ECO:0000256" key="3">
    <source>
        <dbReference type="ARBA" id="ARBA00022691"/>
    </source>
</evidence>
<dbReference type="PANTHER" id="PTHR10629:SF52">
    <property type="entry name" value="DNA (CYTOSINE-5)-METHYLTRANSFERASE 1"/>
    <property type="match status" value="1"/>
</dbReference>
<evidence type="ECO:0000256" key="8">
    <source>
        <dbReference type="RuleBase" id="RU000417"/>
    </source>
</evidence>
<dbReference type="InterPro" id="IPR018117">
    <property type="entry name" value="C5_DNA_meth_AS"/>
</dbReference>
<dbReference type="PANTHER" id="PTHR10629">
    <property type="entry name" value="CYTOSINE-SPECIFIC METHYLTRANSFERASE"/>
    <property type="match status" value="1"/>
</dbReference>
<evidence type="ECO:0000256" key="2">
    <source>
        <dbReference type="ARBA" id="ARBA00022679"/>
    </source>
</evidence>
<keyword evidence="1 6" id="KW-0489">Methyltransferase</keyword>